<dbReference type="InterPro" id="IPR012347">
    <property type="entry name" value="Ferritin-like"/>
</dbReference>
<sequence length="142" mass="16046">MEKQSVVNTLNAFLKGQYMGIHAYEHYIDKLKDPEIKKEFQRIQQDHKQHALEVAERIQNLGGVPVDNEGIVGSVQGLISQFTAPDTTEEIVSSALKGEGYYGVQISEEIVQGDLDPESHMLIHDILDKDREHVNVLKQLTH</sequence>
<feature type="domain" description="DUF2383" evidence="1">
    <location>
        <begin position="6"/>
        <end position="100"/>
    </location>
</feature>
<reference evidence="2 3" key="1">
    <citation type="submission" date="2016-08" db="EMBL/GenBank/DDBJ databases">
        <authorList>
            <person name="Seilhamer J.J."/>
        </authorList>
    </citation>
    <scope>NUCLEOTIDE SEQUENCE [LARGE SCALE GENOMIC DNA]</scope>
    <source>
        <strain evidence="2 3">SDA_GO95</strain>
    </source>
</reference>
<evidence type="ECO:0000259" key="1">
    <source>
        <dbReference type="Pfam" id="PF09537"/>
    </source>
</evidence>
<protein>
    <recommendedName>
        <fullName evidence="1">DUF2383 domain-containing protein</fullName>
    </recommendedName>
</protein>
<dbReference type="SUPFAM" id="SSF47240">
    <property type="entry name" value="Ferritin-like"/>
    <property type="match status" value="1"/>
</dbReference>
<dbReference type="Proteomes" id="UP000195696">
    <property type="component" value="Unassembled WGS sequence"/>
</dbReference>
<evidence type="ECO:0000313" key="2">
    <source>
        <dbReference type="EMBL" id="SCB66740.1"/>
    </source>
</evidence>
<name>A0A1G4EB97_BACMY</name>
<dbReference type="InterPro" id="IPR019052">
    <property type="entry name" value="DUF2383"/>
</dbReference>
<dbReference type="InterPro" id="IPR009078">
    <property type="entry name" value="Ferritin-like_SF"/>
</dbReference>
<evidence type="ECO:0000313" key="3">
    <source>
        <dbReference type="Proteomes" id="UP000195696"/>
    </source>
</evidence>
<proteinExistence type="predicted"/>
<dbReference type="Pfam" id="PF09537">
    <property type="entry name" value="DUF2383"/>
    <property type="match status" value="1"/>
</dbReference>
<dbReference type="CDD" id="cd00657">
    <property type="entry name" value="Ferritin_like"/>
    <property type="match status" value="1"/>
</dbReference>
<accession>A0A1G4EB97</accession>
<gene>
    <name evidence="2" type="ORF">BWGO95_00851</name>
</gene>
<dbReference type="RefSeq" id="WP_016103930.1">
    <property type="nucleotide sequence ID" value="NZ_FMAK01000019.1"/>
</dbReference>
<dbReference type="AlphaFoldDB" id="A0A1G4EB97"/>
<dbReference type="Gene3D" id="1.20.1260.10">
    <property type="match status" value="1"/>
</dbReference>
<organism evidence="2 3">
    <name type="scientific">Bacillus mycoides</name>
    <dbReference type="NCBI Taxonomy" id="1405"/>
    <lineage>
        <taxon>Bacteria</taxon>
        <taxon>Bacillati</taxon>
        <taxon>Bacillota</taxon>
        <taxon>Bacilli</taxon>
        <taxon>Bacillales</taxon>
        <taxon>Bacillaceae</taxon>
        <taxon>Bacillus</taxon>
        <taxon>Bacillus cereus group</taxon>
    </lineage>
</organism>
<dbReference type="EMBL" id="FMAK01000019">
    <property type="protein sequence ID" value="SCB66740.1"/>
    <property type="molecule type" value="Genomic_DNA"/>
</dbReference>